<gene>
    <name evidence="1" type="ORF">B4135_1088</name>
</gene>
<organism evidence="1 2">
    <name type="scientific">Caldibacillus debilis</name>
    <dbReference type="NCBI Taxonomy" id="301148"/>
    <lineage>
        <taxon>Bacteria</taxon>
        <taxon>Bacillati</taxon>
        <taxon>Bacillota</taxon>
        <taxon>Bacilli</taxon>
        <taxon>Bacillales</taxon>
        <taxon>Bacillaceae</taxon>
        <taxon>Caldibacillus</taxon>
    </lineage>
</organism>
<evidence type="ECO:0000313" key="1">
    <source>
        <dbReference type="EMBL" id="KYD22605.1"/>
    </source>
</evidence>
<evidence type="ECO:0000313" key="2">
    <source>
        <dbReference type="Proteomes" id="UP000075683"/>
    </source>
</evidence>
<comment type="caution">
    <text evidence="1">The sequence shown here is derived from an EMBL/GenBank/DDBJ whole genome shotgun (WGS) entry which is preliminary data.</text>
</comment>
<protein>
    <submittedName>
        <fullName evidence="1">Uncharacterized protein</fullName>
    </submittedName>
</protein>
<dbReference type="Proteomes" id="UP000075683">
    <property type="component" value="Unassembled WGS sequence"/>
</dbReference>
<dbReference type="STRING" id="301148.B4135_1088"/>
<dbReference type="AlphaFoldDB" id="A0A150ME92"/>
<reference evidence="1 2" key="1">
    <citation type="submission" date="2016-01" db="EMBL/GenBank/DDBJ databases">
        <title>Draft Genome Sequences of Seven Thermophilic Sporeformers Isolated from Foods.</title>
        <authorList>
            <person name="Berendsen E.M."/>
            <person name="Wells-Bennik M.H."/>
            <person name="Krawcyk A.O."/>
            <person name="De Jong A."/>
            <person name="Holsappel S."/>
            <person name="Eijlander R.T."/>
            <person name="Kuipers O.P."/>
        </authorList>
    </citation>
    <scope>NUCLEOTIDE SEQUENCE [LARGE SCALE GENOMIC DNA]</scope>
    <source>
        <strain evidence="1 2">B4135</strain>
    </source>
</reference>
<sequence length="107" mass="12044">MKSFSKNKTGEEKSGFFFARFSFLFLIAQAGILHFHRVVKIACPSPDRSCLPDHPSKGVHFSSDSLIMLWKLLFEGLALAGRGKLHFDRRQEGHETAPLLVYPSGRP</sequence>
<accession>A0A150ME92</accession>
<name>A0A150ME92_9BACI</name>
<dbReference type="EMBL" id="LQYT01000009">
    <property type="protein sequence ID" value="KYD22605.1"/>
    <property type="molecule type" value="Genomic_DNA"/>
</dbReference>
<proteinExistence type="predicted"/>